<proteinExistence type="predicted"/>
<sequence>MESIKDLNVSYFVEGPTEIVETLLKIVYSQSELEIKTDNTQNLNAEMKEIITSLDAVDNSLVNLRNRYFNLCHYVTTSHKKMIVENQTLSENYKKQLIDVIDNFQTKSLENFRSTTNLNRNQFTDDLINLANLLVK</sequence>
<organism evidence="1">
    <name type="scientific">uncultured Caudovirales phage</name>
    <dbReference type="NCBI Taxonomy" id="2100421"/>
    <lineage>
        <taxon>Viruses</taxon>
        <taxon>Duplodnaviria</taxon>
        <taxon>Heunggongvirae</taxon>
        <taxon>Uroviricota</taxon>
        <taxon>Caudoviricetes</taxon>
        <taxon>Peduoviridae</taxon>
        <taxon>Maltschvirus</taxon>
        <taxon>Maltschvirus maltsch</taxon>
    </lineage>
</organism>
<protein>
    <submittedName>
        <fullName evidence="1">Uncharacterized protein</fullName>
    </submittedName>
</protein>
<dbReference type="EMBL" id="LR796696">
    <property type="protein sequence ID" value="CAB4160075.1"/>
    <property type="molecule type" value="Genomic_DNA"/>
</dbReference>
<gene>
    <name evidence="1" type="ORF">UFOVP724_65</name>
</gene>
<reference evidence="1" key="1">
    <citation type="submission" date="2020-04" db="EMBL/GenBank/DDBJ databases">
        <authorList>
            <person name="Chiriac C."/>
            <person name="Salcher M."/>
            <person name="Ghai R."/>
            <person name="Kavagutti S V."/>
        </authorList>
    </citation>
    <scope>NUCLEOTIDE SEQUENCE</scope>
</reference>
<name>A0A6J5NSH1_9CAUD</name>
<accession>A0A6J5NSH1</accession>
<evidence type="ECO:0000313" key="1">
    <source>
        <dbReference type="EMBL" id="CAB4160075.1"/>
    </source>
</evidence>